<dbReference type="CTD" id="166379"/>
<dbReference type="GO" id="GO:0005524">
    <property type="term" value="F:ATP binding"/>
    <property type="evidence" value="ECO:0007669"/>
    <property type="project" value="InterPro"/>
</dbReference>
<dbReference type="Gene3D" id="1.10.560.10">
    <property type="entry name" value="GroEL-like equatorial domain"/>
    <property type="match status" value="1"/>
</dbReference>
<dbReference type="GeneID" id="115462718"/>
<evidence type="ECO:0000256" key="1">
    <source>
        <dbReference type="SAM" id="MobiDB-lite"/>
    </source>
</evidence>
<proteinExistence type="predicted"/>
<dbReference type="PANTHER" id="PTHR46883:SF1">
    <property type="entry name" value="BARDET-BIEDL SYNDROME 12 PROTEIN"/>
    <property type="match status" value="1"/>
</dbReference>
<dbReference type="GO" id="GO:0051131">
    <property type="term" value="P:chaperone-mediated protein complex assembly"/>
    <property type="evidence" value="ECO:0007669"/>
    <property type="project" value="InterPro"/>
</dbReference>
<dbReference type="InterPro" id="IPR042984">
    <property type="entry name" value="BBS12"/>
</dbReference>
<dbReference type="SUPFAM" id="SSF48592">
    <property type="entry name" value="GroEL equatorial domain-like"/>
    <property type="match status" value="1"/>
</dbReference>
<feature type="region of interest" description="Disordered" evidence="1">
    <location>
        <begin position="143"/>
        <end position="166"/>
    </location>
</feature>
<dbReference type="InParanoid" id="A0A6P7WZ93"/>
<evidence type="ECO:0000313" key="2">
    <source>
        <dbReference type="Proteomes" id="UP000515156"/>
    </source>
</evidence>
<keyword evidence="2" id="KW-1185">Reference proteome</keyword>
<dbReference type="AlphaFoldDB" id="A0A6P7WZ93"/>
<dbReference type="InterPro" id="IPR027413">
    <property type="entry name" value="GROEL-like_equatorial_sf"/>
</dbReference>
<name>A0A6P7WZ93_9AMPH</name>
<accession>A0A6P7WZ93</accession>
<dbReference type="OrthoDB" id="10037098at2759"/>
<dbReference type="Proteomes" id="UP000515156">
    <property type="component" value="Chromosome 2"/>
</dbReference>
<protein>
    <submittedName>
        <fullName evidence="3">Bardet-Biedl syndrome 12 protein isoform X1</fullName>
    </submittedName>
</protein>
<dbReference type="InterPro" id="IPR002423">
    <property type="entry name" value="Cpn60/GroEL/TCP-1"/>
</dbReference>
<reference evidence="3" key="1">
    <citation type="submission" date="2025-08" db="UniProtKB">
        <authorList>
            <consortium name="RefSeq"/>
        </authorList>
    </citation>
    <scope>IDENTIFICATION</scope>
</reference>
<dbReference type="InterPro" id="IPR027409">
    <property type="entry name" value="GroEL-like_apical_dom_sf"/>
</dbReference>
<gene>
    <name evidence="3" type="primary">BBS12</name>
</gene>
<dbReference type="Gene3D" id="3.50.7.10">
    <property type="entry name" value="GroEL"/>
    <property type="match status" value="1"/>
</dbReference>
<dbReference type="RefSeq" id="XP_030048577.1">
    <property type="nucleotide sequence ID" value="XM_030192717.1"/>
</dbReference>
<evidence type="ECO:0000313" key="3">
    <source>
        <dbReference type="RefSeq" id="XP_030048577.1"/>
    </source>
</evidence>
<sequence>MNRILNSPCFVTMTGRGHIGLQQLSSLAASARTLLGPVKFSKFIVDQNTHETVLTCSAFRFLESLNLTSAVGQLLFETVQMHDKVYKTGTTSLLFLVGAWSNAALECLHQDIPISVIVSAMSEGLNSCIEEVRSLQIPLPNIHKKSVHERNSGNRSGDSSPPELMPSQDNICLLNEQLTGRACFQQKNTCDLGEINSKCPTSTAVPYEPSYWMLGRSFPSSRAKLTHSRHLNRPEENCCPSPQEHAVDPAGVLAEDYHLGRLAMSLSHGSQHCMKLVEAVVACMHQNVDKMSNVHFNIVDIVTCCLPGLSSSLSCVCSGYITSVSVENTVVVKYLQDRLLRCLLFEGDLTERYRHVGFNRTSNITTASDHVNIPGSSLEDIWVKSAINMLSELNVNLILVKGYVSESLVQQCIPKNILIVSQVNHNVLQAFCEVTGAIPVTYLTQVTMCCVGTGACVSIWKTRMSSTVHLGHGLLINVSAPRISLVTAVLTNTVPAKMKAMEDEFWSCVYRLNHAITDQKVFIGGGSVELLCLSHLQKLEVLSLKQNNKSSTGQVYHTSSWLTGCIDHYKPNVLRAMANGWFKYIATIMCNTIKCESELEARTLIHDHLQKISKVNSPVAYIRKEYAKDIVYVDFPNKFEDTFEIYDNVTPKVEAWHQALDLTLLVLQTDAEILTGSWTPRQLLNSQRSVSEFVLL</sequence>
<dbReference type="KEGG" id="muo:115462718"/>
<dbReference type="SUPFAM" id="SSF52029">
    <property type="entry name" value="GroEL apical domain-like"/>
    <property type="match status" value="1"/>
</dbReference>
<dbReference type="Pfam" id="PF00118">
    <property type="entry name" value="Cpn60_TCP1"/>
    <property type="match status" value="2"/>
</dbReference>
<organism evidence="2 3">
    <name type="scientific">Microcaecilia unicolor</name>
    <dbReference type="NCBI Taxonomy" id="1415580"/>
    <lineage>
        <taxon>Eukaryota</taxon>
        <taxon>Metazoa</taxon>
        <taxon>Chordata</taxon>
        <taxon>Craniata</taxon>
        <taxon>Vertebrata</taxon>
        <taxon>Euteleostomi</taxon>
        <taxon>Amphibia</taxon>
        <taxon>Gymnophiona</taxon>
        <taxon>Siphonopidae</taxon>
        <taxon>Microcaecilia</taxon>
    </lineage>
</organism>
<dbReference type="GO" id="GO:0045494">
    <property type="term" value="P:photoreceptor cell maintenance"/>
    <property type="evidence" value="ECO:0007669"/>
    <property type="project" value="TreeGrafter"/>
</dbReference>
<dbReference type="FunCoup" id="A0A6P7WZ93">
    <property type="interactions" value="192"/>
</dbReference>
<dbReference type="PANTHER" id="PTHR46883">
    <property type="entry name" value="BARDET-BIEDL SYNDROME 12 PROTEIN"/>
    <property type="match status" value="1"/>
</dbReference>